<feature type="chain" id="PRO_5040851365" evidence="9">
    <location>
        <begin position="22"/>
        <end position="156"/>
    </location>
</feature>
<keyword evidence="2" id="KW-1003">Cell membrane</keyword>
<evidence type="ECO:0000313" key="10">
    <source>
        <dbReference type="EMBL" id="KAI7808295.1"/>
    </source>
</evidence>
<comment type="caution">
    <text evidence="10">The sequence shown here is derived from an EMBL/GenBank/DDBJ whole genome shotgun (WGS) entry which is preliminary data.</text>
</comment>
<dbReference type="AlphaFoldDB" id="A0A9W7WU47"/>
<evidence type="ECO:0000256" key="1">
    <source>
        <dbReference type="ARBA" id="ARBA00004251"/>
    </source>
</evidence>
<dbReference type="PANTHER" id="PTHR16803:SF0">
    <property type="entry name" value="HIGH AFFINITY IMMUNOGLOBULIN EPSILON RECEPTOR SUBUNIT GAMMA"/>
    <property type="match status" value="1"/>
</dbReference>
<dbReference type="GO" id="GO:0032998">
    <property type="term" value="C:Fc-epsilon receptor I complex"/>
    <property type="evidence" value="ECO:0007669"/>
    <property type="project" value="InterPro"/>
</dbReference>
<keyword evidence="8" id="KW-1133">Transmembrane helix</keyword>
<protein>
    <submittedName>
        <fullName evidence="10">CD247 antigen like</fullName>
    </submittedName>
</protein>
<dbReference type="GO" id="GO:0019767">
    <property type="term" value="F:IgE receptor activity"/>
    <property type="evidence" value="ECO:0007669"/>
    <property type="project" value="InterPro"/>
</dbReference>
<keyword evidence="9" id="KW-0732">Signal</keyword>
<evidence type="ECO:0000256" key="3">
    <source>
        <dbReference type="ARBA" id="ARBA00022553"/>
    </source>
</evidence>
<organism evidence="10 11">
    <name type="scientific">Triplophysa rosa</name>
    <name type="common">Cave loach</name>
    <dbReference type="NCBI Taxonomy" id="992332"/>
    <lineage>
        <taxon>Eukaryota</taxon>
        <taxon>Metazoa</taxon>
        <taxon>Chordata</taxon>
        <taxon>Craniata</taxon>
        <taxon>Vertebrata</taxon>
        <taxon>Euteleostomi</taxon>
        <taxon>Actinopterygii</taxon>
        <taxon>Neopterygii</taxon>
        <taxon>Teleostei</taxon>
        <taxon>Ostariophysi</taxon>
        <taxon>Cypriniformes</taxon>
        <taxon>Nemacheilidae</taxon>
        <taxon>Triplophysa</taxon>
    </lineage>
</organism>
<feature type="region of interest" description="Disordered" evidence="7">
    <location>
        <begin position="58"/>
        <end position="156"/>
    </location>
</feature>
<keyword evidence="4" id="KW-0391">Immunity</keyword>
<evidence type="ECO:0000256" key="4">
    <source>
        <dbReference type="ARBA" id="ARBA00022859"/>
    </source>
</evidence>
<proteinExistence type="predicted"/>
<gene>
    <name evidence="10" type="ORF">IRJ41_001369</name>
</gene>
<dbReference type="Pfam" id="PF11628">
    <property type="entry name" value="TCR_zetazeta"/>
    <property type="match status" value="1"/>
</dbReference>
<evidence type="ECO:0000256" key="7">
    <source>
        <dbReference type="SAM" id="MobiDB-lite"/>
    </source>
</evidence>
<feature type="transmembrane region" description="Helical" evidence="8">
    <location>
        <begin position="31"/>
        <end position="49"/>
    </location>
</feature>
<feature type="compositionally biased region" description="Polar residues" evidence="7">
    <location>
        <begin position="106"/>
        <end position="124"/>
    </location>
</feature>
<keyword evidence="3" id="KW-0597">Phosphoprotein</keyword>
<accession>A0A9W7WU47</accession>
<dbReference type="GO" id="GO:0002376">
    <property type="term" value="P:immune system process"/>
    <property type="evidence" value="ECO:0007669"/>
    <property type="project" value="UniProtKB-KW"/>
</dbReference>
<dbReference type="OrthoDB" id="9941225at2759"/>
<keyword evidence="8" id="KW-0812">Transmembrane</keyword>
<feature type="compositionally biased region" description="Basic and acidic residues" evidence="7">
    <location>
        <begin position="133"/>
        <end position="146"/>
    </location>
</feature>
<evidence type="ECO:0000256" key="8">
    <source>
        <dbReference type="SAM" id="Phobius"/>
    </source>
</evidence>
<evidence type="ECO:0000256" key="9">
    <source>
        <dbReference type="SAM" id="SignalP"/>
    </source>
</evidence>
<keyword evidence="5" id="KW-1015">Disulfide bond</keyword>
<dbReference type="EMBL" id="JAFHDT010000006">
    <property type="protein sequence ID" value="KAI7808295.1"/>
    <property type="molecule type" value="Genomic_DNA"/>
</dbReference>
<keyword evidence="6" id="KW-0675">Receptor</keyword>
<reference evidence="10" key="1">
    <citation type="submission" date="2021-02" db="EMBL/GenBank/DDBJ databases">
        <title>Comparative genomics reveals that relaxation of natural selection precedes convergent phenotypic evolution of cavefish.</title>
        <authorList>
            <person name="Peng Z."/>
        </authorList>
    </citation>
    <scope>NUCLEOTIDE SEQUENCE</scope>
    <source>
        <tissue evidence="10">Muscle</tissue>
    </source>
</reference>
<evidence type="ECO:0000313" key="11">
    <source>
        <dbReference type="Proteomes" id="UP001059041"/>
    </source>
</evidence>
<keyword evidence="8" id="KW-0472">Membrane</keyword>
<dbReference type="InterPro" id="IPR042340">
    <property type="entry name" value="FCER1G"/>
</dbReference>
<dbReference type="Proteomes" id="UP001059041">
    <property type="component" value="Linkage Group LG6"/>
</dbReference>
<feature type="signal peptide" evidence="9">
    <location>
        <begin position="1"/>
        <end position="21"/>
    </location>
</feature>
<evidence type="ECO:0000256" key="6">
    <source>
        <dbReference type="ARBA" id="ARBA00023170"/>
    </source>
</evidence>
<comment type="subcellular location">
    <subcellularLocation>
        <location evidence="1">Cell membrane</location>
        <topology evidence="1">Single-pass type I membrane protein</topology>
    </subcellularLocation>
</comment>
<name>A0A9W7WU47_TRIRA</name>
<dbReference type="PANTHER" id="PTHR16803">
    <property type="entry name" value="HIGH AFFINITY IMMUNOGLOBULIN EPSILON RECEPTOR GAMMA-SUBUNIT"/>
    <property type="match status" value="1"/>
</dbReference>
<evidence type="ECO:0000256" key="5">
    <source>
        <dbReference type="ARBA" id="ARBA00023157"/>
    </source>
</evidence>
<sequence length="156" mass="18039">MGMRGTATILFLAIHISDAEAMQPSDPVYCYILDVILLLYSIIFTALYFREKLLRKGSVPEDPSEPAAPTRDPNEPVYTDLDLPQMDSDYQQLNRPIRRREEETQYQELRGQSNDEYQRINPTGRNPRKSKNKSNEARTGRRRDAAEAVEMYTLPQ</sequence>
<dbReference type="InterPro" id="IPR021663">
    <property type="entry name" value="CD3_zeta/IgE_Fc_rcpt_gamma"/>
</dbReference>
<keyword evidence="11" id="KW-1185">Reference proteome</keyword>
<evidence type="ECO:0000256" key="2">
    <source>
        <dbReference type="ARBA" id="ARBA00022475"/>
    </source>
</evidence>